<dbReference type="Gene3D" id="3.40.50.1110">
    <property type="entry name" value="SGNH hydrolase"/>
    <property type="match status" value="1"/>
</dbReference>
<sequence>MDNDISEGAFRGKLMFSFGDSICHGHYYPKFTFPKRVAELEGMDYVCHAVNGSTIIDFTEPDSPHHDTTHHILRQVKNAAAGHVDPDVIIFDGGVNDAVHTDIDLAEFGRMFRMTAELLRKRWPDALVVYVTVHRLWKRDWDVQVAVYGTAVRICGELGIPVANMFEDSPLDTRDREIGKTLSFDEVDADGEPIVAGNGTHPSPEAVERYYVPLVRETLHHPAAHIPAVR</sequence>
<protein>
    <submittedName>
        <fullName evidence="2">GDSL-like Lipase/Acylhydrolase family</fullName>
    </submittedName>
</protein>
<dbReference type="Proteomes" id="UP000469943">
    <property type="component" value="Unassembled WGS sequence"/>
</dbReference>
<proteinExistence type="predicted"/>
<dbReference type="InterPro" id="IPR013830">
    <property type="entry name" value="SGNH_hydro"/>
</dbReference>
<accession>A0A6L4WYX0</accession>
<name>A0A6L4WYX0_9BIFI</name>
<reference evidence="3 4" key="1">
    <citation type="submission" date="2019-10" db="EMBL/GenBank/DDBJ databases">
        <title>Bifidobacterium from non-human primates.</title>
        <authorList>
            <person name="Modesto M."/>
        </authorList>
    </citation>
    <scope>NUCLEOTIDE SEQUENCE [LARGE SCALE GENOMIC DNA]</scope>
    <source>
        <strain evidence="3 4">TREM</strain>
    </source>
</reference>
<dbReference type="SUPFAM" id="SSF52266">
    <property type="entry name" value="SGNH hydrolase"/>
    <property type="match status" value="1"/>
</dbReference>
<gene>
    <name evidence="2" type="ORF">DSM100688_1686</name>
    <name evidence="3" type="ORF">GFD24_09370</name>
</gene>
<dbReference type="CDD" id="cd00229">
    <property type="entry name" value="SGNH_hydrolase"/>
    <property type="match status" value="1"/>
</dbReference>
<dbReference type="EMBL" id="WHZX01000008">
    <property type="protein sequence ID" value="NEG72403.1"/>
    <property type="molecule type" value="Genomic_DNA"/>
</dbReference>
<dbReference type="Proteomes" id="UP000482084">
    <property type="component" value="Unassembled WGS sequence"/>
</dbReference>
<dbReference type="GO" id="GO:0016787">
    <property type="term" value="F:hydrolase activity"/>
    <property type="evidence" value="ECO:0007669"/>
    <property type="project" value="UniProtKB-KW"/>
</dbReference>
<evidence type="ECO:0000313" key="5">
    <source>
        <dbReference type="Proteomes" id="UP000482084"/>
    </source>
</evidence>
<comment type="caution">
    <text evidence="2">The sequence shown here is derived from an EMBL/GenBank/DDBJ whole genome shotgun (WGS) entry which is preliminary data.</text>
</comment>
<dbReference type="InterPro" id="IPR036514">
    <property type="entry name" value="SGNH_hydro_sf"/>
</dbReference>
<reference evidence="2 5" key="2">
    <citation type="submission" date="2019-10" db="EMBL/GenBank/DDBJ databases">
        <title>Characterization of the phylogenetic diversity of two novel species belonging to the genus Bifidobacterium: Bifidobacterium cebidarum sp. nov. and Bifidobacterium leontopitheci sp. nov.</title>
        <authorList>
            <person name="Lugli G.A."/>
            <person name="Duranti S."/>
            <person name="Milani C."/>
            <person name="Turroni F."/>
            <person name="Ventura M."/>
        </authorList>
    </citation>
    <scope>NUCLEOTIDE SEQUENCE [LARGE SCALE GENOMIC DNA]</scope>
    <source>
        <strain evidence="2 5">DSM 100688</strain>
    </source>
</reference>
<evidence type="ECO:0000313" key="3">
    <source>
        <dbReference type="EMBL" id="NEG72403.1"/>
    </source>
</evidence>
<evidence type="ECO:0000313" key="2">
    <source>
        <dbReference type="EMBL" id="KAB8287327.1"/>
    </source>
</evidence>
<evidence type="ECO:0000313" key="4">
    <source>
        <dbReference type="Proteomes" id="UP000469943"/>
    </source>
</evidence>
<feature type="domain" description="SGNH hydrolase-type esterase" evidence="1">
    <location>
        <begin position="18"/>
        <end position="205"/>
    </location>
</feature>
<keyword evidence="2" id="KW-0378">Hydrolase</keyword>
<evidence type="ECO:0000259" key="1">
    <source>
        <dbReference type="Pfam" id="PF13472"/>
    </source>
</evidence>
<dbReference type="EMBL" id="WBSM01000009">
    <property type="protein sequence ID" value="KAB8287327.1"/>
    <property type="molecule type" value="Genomic_DNA"/>
</dbReference>
<dbReference type="AlphaFoldDB" id="A0A6L4WYX0"/>
<dbReference type="Pfam" id="PF13472">
    <property type="entry name" value="Lipase_GDSL_2"/>
    <property type="match status" value="1"/>
</dbReference>
<organism evidence="2 5">
    <name type="scientific">Bifidobacterium ramosum</name>
    <dbReference type="NCBI Taxonomy" id="1798158"/>
    <lineage>
        <taxon>Bacteria</taxon>
        <taxon>Bacillati</taxon>
        <taxon>Actinomycetota</taxon>
        <taxon>Actinomycetes</taxon>
        <taxon>Bifidobacteriales</taxon>
        <taxon>Bifidobacteriaceae</taxon>
        <taxon>Bifidobacterium</taxon>
    </lineage>
</organism>
<dbReference type="OrthoDB" id="3228266at2"/>
<keyword evidence="5" id="KW-1185">Reference proteome</keyword>
<dbReference type="RefSeq" id="WP_152358708.1">
    <property type="nucleotide sequence ID" value="NZ_WBSM01000009.1"/>
</dbReference>